<proteinExistence type="predicted"/>
<dbReference type="AlphaFoldDB" id="A0A229RTW7"/>
<evidence type="ECO:0000256" key="1">
    <source>
        <dbReference type="SAM" id="MobiDB-lite"/>
    </source>
</evidence>
<evidence type="ECO:0000313" key="2">
    <source>
        <dbReference type="EMBL" id="OXM49834.1"/>
    </source>
</evidence>
<feature type="compositionally biased region" description="Acidic residues" evidence="1">
    <location>
        <begin position="212"/>
        <end position="231"/>
    </location>
</feature>
<comment type="caution">
    <text evidence="2">The sequence shown here is derived from an EMBL/GenBank/DDBJ whole genome shotgun (WGS) entry which is preliminary data.</text>
</comment>
<evidence type="ECO:0000313" key="3">
    <source>
        <dbReference type="Proteomes" id="UP000215563"/>
    </source>
</evidence>
<dbReference type="EMBL" id="NMQU01000046">
    <property type="protein sequence ID" value="OXM49834.1"/>
    <property type="molecule type" value="Genomic_DNA"/>
</dbReference>
<keyword evidence="3" id="KW-1185">Reference proteome</keyword>
<name>A0A229RTW7_AMYAL</name>
<accession>A0A229RTW7</accession>
<protein>
    <submittedName>
        <fullName evidence="2">Primosomal protein</fullName>
    </submittedName>
</protein>
<dbReference type="Proteomes" id="UP000215563">
    <property type="component" value="Unassembled WGS sequence"/>
</dbReference>
<feature type="region of interest" description="Disordered" evidence="1">
    <location>
        <begin position="210"/>
        <end position="233"/>
    </location>
</feature>
<dbReference type="OrthoDB" id="3350465at2"/>
<gene>
    <name evidence="2" type="ORF">CFP75_17435</name>
</gene>
<organism evidence="2 3">
    <name type="scientific">Amycolatopsis alba DSM 44262</name>
    <dbReference type="NCBI Taxonomy" id="1125972"/>
    <lineage>
        <taxon>Bacteria</taxon>
        <taxon>Bacillati</taxon>
        <taxon>Actinomycetota</taxon>
        <taxon>Actinomycetes</taxon>
        <taxon>Pseudonocardiales</taxon>
        <taxon>Pseudonocardiaceae</taxon>
        <taxon>Amycolatopsis</taxon>
    </lineage>
</organism>
<reference evidence="2 3" key="1">
    <citation type="submission" date="2017-07" db="EMBL/GenBank/DDBJ databases">
        <title>Amycolatopsis alba DSM 44262 Genome sequencing and assembly.</title>
        <authorList>
            <person name="Kaur N."/>
            <person name="Mayilraj S."/>
        </authorList>
    </citation>
    <scope>NUCLEOTIDE SEQUENCE [LARGE SCALE GENOMIC DNA]</scope>
    <source>
        <strain evidence="2 3">DSM 44262</strain>
    </source>
</reference>
<sequence>MAQDIIPIELGLPQGDVVTLWAPRWREDGEEWEAFLGDEEDLYAFPDAAHLAAFVRTSEQHDLLDHPAWEVVPALNVPELIPDDDHTYDLVGVPELVAEKPDQWTLGELAEIIGIVRSLADVCELEEVHEVLDAHESFSLLDQGTLPFSGRDGERLWADLSEAVSEKWDIVLDAIDGLVTAPDVDEKVLEQTAEELATFLAESAEAEAAAAENEDLEDVDADDDEDEDDEPVGFWGEVGIDPIKIITSGAEYYTLRCYLDDKPIFLGSEGEIDVFSSEKALLRAIADGKELAGNDLAQVSTWDEVTTKATAGELEIDVDSENTYVLNGIADDIAEGPESIDPIQLELAVELITDAADWADDDSVETALAANESLGWLVSFVLRPDPSRLEPSAPFDAEQSEWRKLVETFENRLTVL</sequence>
<dbReference type="RefSeq" id="WP_020633482.1">
    <property type="nucleotide sequence ID" value="NZ_KB913032.1"/>
</dbReference>